<dbReference type="InterPro" id="IPR004089">
    <property type="entry name" value="MCPsignal_dom"/>
</dbReference>
<comment type="caution">
    <text evidence="11">The sequence shown here is derived from an EMBL/GenBank/DDBJ whole genome shotgun (WGS) entry which is preliminary data.</text>
</comment>
<feature type="domain" description="Methyl-accepting transducer" evidence="9">
    <location>
        <begin position="266"/>
        <end position="502"/>
    </location>
</feature>
<dbReference type="SUPFAM" id="SSF58104">
    <property type="entry name" value="Methyl-accepting chemotaxis protein (MCP) signaling domain"/>
    <property type="match status" value="1"/>
</dbReference>
<evidence type="ECO:0000256" key="3">
    <source>
        <dbReference type="ARBA" id="ARBA00022989"/>
    </source>
</evidence>
<evidence type="ECO:0000256" key="5">
    <source>
        <dbReference type="ARBA" id="ARBA00023224"/>
    </source>
</evidence>
<evidence type="ECO:0000259" key="9">
    <source>
        <dbReference type="PROSITE" id="PS50111"/>
    </source>
</evidence>
<organism evidence="11 12">
    <name type="scientific">Permianibacter aggregans</name>
    <dbReference type="NCBI Taxonomy" id="1510150"/>
    <lineage>
        <taxon>Bacteria</taxon>
        <taxon>Pseudomonadati</taxon>
        <taxon>Pseudomonadota</taxon>
        <taxon>Gammaproteobacteria</taxon>
        <taxon>Pseudomonadales</taxon>
        <taxon>Pseudomonadaceae</taxon>
        <taxon>Permianibacter</taxon>
    </lineage>
</organism>
<evidence type="ECO:0000256" key="8">
    <source>
        <dbReference type="SAM" id="Phobius"/>
    </source>
</evidence>
<dbReference type="CDD" id="cd11386">
    <property type="entry name" value="MCP_signal"/>
    <property type="match status" value="1"/>
</dbReference>
<evidence type="ECO:0000259" key="10">
    <source>
        <dbReference type="PROSITE" id="PS50885"/>
    </source>
</evidence>
<dbReference type="Pfam" id="PF00015">
    <property type="entry name" value="MCPsignal"/>
    <property type="match status" value="1"/>
</dbReference>
<dbReference type="PANTHER" id="PTHR32089:SF119">
    <property type="entry name" value="METHYL-ACCEPTING CHEMOTAXIS PROTEIN CTPL"/>
    <property type="match status" value="1"/>
</dbReference>
<dbReference type="EMBL" id="SNYM01000002">
    <property type="protein sequence ID" value="TDQ50500.1"/>
    <property type="molecule type" value="Genomic_DNA"/>
</dbReference>
<dbReference type="Gene3D" id="1.10.287.950">
    <property type="entry name" value="Methyl-accepting chemotaxis protein"/>
    <property type="match status" value="1"/>
</dbReference>
<dbReference type="AlphaFoldDB" id="A0A4R6UTC7"/>
<evidence type="ECO:0000256" key="4">
    <source>
        <dbReference type="ARBA" id="ARBA00023136"/>
    </source>
</evidence>
<evidence type="ECO:0000313" key="12">
    <source>
        <dbReference type="Proteomes" id="UP000295375"/>
    </source>
</evidence>
<feature type="domain" description="HAMP" evidence="10">
    <location>
        <begin position="208"/>
        <end position="261"/>
    </location>
</feature>
<evidence type="ECO:0000256" key="7">
    <source>
        <dbReference type="PROSITE-ProRule" id="PRU00284"/>
    </source>
</evidence>
<comment type="similarity">
    <text evidence="6">Belongs to the methyl-accepting chemotaxis (MCP) protein family.</text>
</comment>
<dbReference type="RefSeq" id="WP_133587718.1">
    <property type="nucleotide sequence ID" value="NZ_CP037953.1"/>
</dbReference>
<dbReference type="Pfam" id="PF12729">
    <property type="entry name" value="4HB_MCP_1"/>
    <property type="match status" value="1"/>
</dbReference>
<dbReference type="PANTHER" id="PTHR32089">
    <property type="entry name" value="METHYL-ACCEPTING CHEMOTAXIS PROTEIN MCPB"/>
    <property type="match status" value="1"/>
</dbReference>
<comment type="subcellular location">
    <subcellularLocation>
        <location evidence="1">Membrane</location>
        <topology evidence="1">Multi-pass membrane protein</topology>
    </subcellularLocation>
</comment>
<dbReference type="PROSITE" id="PS50885">
    <property type="entry name" value="HAMP"/>
    <property type="match status" value="1"/>
</dbReference>
<dbReference type="InterPro" id="IPR024478">
    <property type="entry name" value="HlyB_4HB_MCP"/>
</dbReference>
<dbReference type="GO" id="GO:0007165">
    <property type="term" value="P:signal transduction"/>
    <property type="evidence" value="ECO:0007669"/>
    <property type="project" value="UniProtKB-KW"/>
</dbReference>
<evidence type="ECO:0000256" key="2">
    <source>
        <dbReference type="ARBA" id="ARBA00022692"/>
    </source>
</evidence>
<keyword evidence="5 7" id="KW-0807">Transducer</keyword>
<dbReference type="PROSITE" id="PS50111">
    <property type="entry name" value="CHEMOTAXIS_TRANSDUC_2"/>
    <property type="match status" value="1"/>
</dbReference>
<reference evidence="11 12" key="1">
    <citation type="submission" date="2019-03" db="EMBL/GenBank/DDBJ databases">
        <title>Genomic Encyclopedia of Type Strains, Phase IV (KMG-IV): sequencing the most valuable type-strain genomes for metagenomic binning, comparative biology and taxonomic classification.</title>
        <authorList>
            <person name="Goeker M."/>
        </authorList>
    </citation>
    <scope>NUCLEOTIDE SEQUENCE [LARGE SCALE GENOMIC DNA]</scope>
    <source>
        <strain evidence="11 12">DSM 103792</strain>
    </source>
</reference>
<gene>
    <name evidence="11" type="ORF">EV696_102182</name>
</gene>
<keyword evidence="3 8" id="KW-1133">Transmembrane helix</keyword>
<keyword evidence="12" id="KW-1185">Reference proteome</keyword>
<evidence type="ECO:0000256" key="1">
    <source>
        <dbReference type="ARBA" id="ARBA00004141"/>
    </source>
</evidence>
<dbReference type="InterPro" id="IPR003660">
    <property type="entry name" value="HAMP_dom"/>
</dbReference>
<dbReference type="Pfam" id="PF00672">
    <property type="entry name" value="HAMP"/>
    <property type="match status" value="1"/>
</dbReference>
<dbReference type="OrthoDB" id="6354441at2"/>
<dbReference type="SMART" id="SM00283">
    <property type="entry name" value="MA"/>
    <property type="match status" value="1"/>
</dbReference>
<proteinExistence type="inferred from homology"/>
<feature type="transmembrane region" description="Helical" evidence="8">
    <location>
        <begin position="7"/>
        <end position="27"/>
    </location>
</feature>
<dbReference type="Proteomes" id="UP000295375">
    <property type="component" value="Unassembled WGS sequence"/>
</dbReference>
<dbReference type="FunFam" id="1.10.287.950:FF:000001">
    <property type="entry name" value="Methyl-accepting chemotaxis sensory transducer"/>
    <property type="match status" value="1"/>
</dbReference>
<evidence type="ECO:0000256" key="6">
    <source>
        <dbReference type="ARBA" id="ARBA00029447"/>
    </source>
</evidence>
<protein>
    <submittedName>
        <fullName evidence="11">Methyl-accepting chemotaxis sensory transducer</fullName>
    </submittedName>
</protein>
<dbReference type="GO" id="GO:0016020">
    <property type="term" value="C:membrane"/>
    <property type="evidence" value="ECO:0007669"/>
    <property type="project" value="UniProtKB-SubCell"/>
</dbReference>
<sequence length="538" mass="58761">MLIRTRLVANAGIAIVAFVFLIVFAQYNLFVTERTVTTIYDDRVIPLGQLKKIADAYAVNIIDAVNKANGGSMSRTEALNEIGKARKIIDREWQAYVATKLTSEETRLVDKARNQFKEANRAIADVENYLRSASDPISGQLNQHDGALYAQIDPISTTIADLIQLQLDVAKTARDEVHASYLATTTIFWLVGLLLIAVLVFSSWKTHRAIATPLERFQRGMSRVQSHLDLSTRIDINSNDELGQLAAAFNDMLGHFREVVKNVLESAAESSRIASNVAMATSHVRKSSNLQHQETEQIATASTEMSATISEIARNATAASDAANLANDATQNGNRQVTNVVDAIRTLSENIEQTATVINQLDAYSAEIGKVLDVIRSIAEQTNLLALNAAIEAARAGEQGRGFAVVADEVRNLAQRTQESTKEITLIIENLQQGSQSAVQNMMNSSKQTQSTGEQAERAYQSLDKIREANQTILDMTMQIATATEEQATVAESISHNVVKLRDLSMDSAQLIQDAGEASTSLSAVAEELNQTAHKFNV</sequence>
<accession>A0A4R6UTC7</accession>
<keyword evidence="4 8" id="KW-0472">Membrane</keyword>
<dbReference type="GO" id="GO:0006935">
    <property type="term" value="P:chemotaxis"/>
    <property type="evidence" value="ECO:0007669"/>
    <property type="project" value="UniProtKB-ARBA"/>
</dbReference>
<keyword evidence="2 8" id="KW-0812">Transmembrane</keyword>
<feature type="transmembrane region" description="Helical" evidence="8">
    <location>
        <begin position="181"/>
        <end position="201"/>
    </location>
</feature>
<dbReference type="CDD" id="cd06225">
    <property type="entry name" value="HAMP"/>
    <property type="match status" value="1"/>
</dbReference>
<dbReference type="SMART" id="SM00304">
    <property type="entry name" value="HAMP"/>
    <property type="match status" value="1"/>
</dbReference>
<evidence type="ECO:0000313" key="11">
    <source>
        <dbReference type="EMBL" id="TDQ50500.1"/>
    </source>
</evidence>
<name>A0A4R6UTC7_9GAMM</name>
<dbReference type="Gene3D" id="6.10.340.10">
    <property type="match status" value="1"/>
</dbReference>